<feature type="transmembrane region" description="Helical" evidence="1">
    <location>
        <begin position="30"/>
        <end position="49"/>
    </location>
</feature>
<accession>X0RI10</accession>
<dbReference type="GO" id="GO:0007165">
    <property type="term" value="P:signal transduction"/>
    <property type="evidence" value="ECO:0007669"/>
    <property type="project" value="InterPro"/>
</dbReference>
<protein>
    <recommendedName>
        <fullName evidence="2">HAMP domain-containing protein</fullName>
    </recommendedName>
</protein>
<dbReference type="Pfam" id="PF00672">
    <property type="entry name" value="HAMP"/>
    <property type="match status" value="1"/>
</dbReference>
<feature type="domain" description="HAMP" evidence="2">
    <location>
        <begin position="93"/>
        <end position="152"/>
    </location>
</feature>
<dbReference type="SUPFAM" id="SSF158472">
    <property type="entry name" value="HAMP domain-like"/>
    <property type="match status" value="1"/>
</dbReference>
<comment type="caution">
    <text evidence="3">The sequence shown here is derived from an EMBL/GenBank/DDBJ whole genome shotgun (WGS) entry which is preliminary data.</text>
</comment>
<dbReference type="Gene3D" id="3.30.450.20">
    <property type="entry name" value="PAS domain"/>
    <property type="match status" value="1"/>
</dbReference>
<gene>
    <name evidence="3" type="ORF">S01H1_14776</name>
</gene>
<evidence type="ECO:0000256" key="1">
    <source>
        <dbReference type="SAM" id="Phobius"/>
    </source>
</evidence>
<dbReference type="GO" id="GO:0016020">
    <property type="term" value="C:membrane"/>
    <property type="evidence" value="ECO:0007669"/>
    <property type="project" value="InterPro"/>
</dbReference>
<reference evidence="3" key="1">
    <citation type="journal article" date="2014" name="Front. Microbiol.">
        <title>High frequency of phylogenetically diverse reductive dehalogenase-homologous genes in deep subseafloor sedimentary metagenomes.</title>
        <authorList>
            <person name="Kawai M."/>
            <person name="Futagami T."/>
            <person name="Toyoda A."/>
            <person name="Takaki Y."/>
            <person name="Nishi S."/>
            <person name="Hori S."/>
            <person name="Arai W."/>
            <person name="Tsubouchi T."/>
            <person name="Morono Y."/>
            <person name="Uchiyama I."/>
            <person name="Ito T."/>
            <person name="Fujiyama A."/>
            <person name="Inagaki F."/>
            <person name="Takami H."/>
        </authorList>
    </citation>
    <scope>NUCLEOTIDE SEQUENCE</scope>
    <source>
        <strain evidence="3">Expedition CK06-06</strain>
    </source>
</reference>
<feature type="transmembrane region" description="Helical" evidence="1">
    <location>
        <begin position="69"/>
        <end position="92"/>
    </location>
</feature>
<keyword evidence="1" id="KW-1133">Transmembrane helix</keyword>
<keyword evidence="1" id="KW-0812">Transmembrane</keyword>
<evidence type="ECO:0000259" key="2">
    <source>
        <dbReference type="Pfam" id="PF00672"/>
    </source>
</evidence>
<sequence>SAALTTTQMLQITSGATGIINYQKDGANYLLAYTPVDIGGYICIIIVPVEEALESIPLLEARIAQGNTAAISFILIVTLGGIILAGVVAATVTNSITRPLQYLMSLAMRNVEAMIKQGTMDTLDLRVDATYIEQDDEIGELARAFQGMLDTIGDED</sequence>
<evidence type="ECO:0000313" key="3">
    <source>
        <dbReference type="EMBL" id="GAF68408.1"/>
    </source>
</evidence>
<dbReference type="AlphaFoldDB" id="X0RI10"/>
<dbReference type="InterPro" id="IPR003660">
    <property type="entry name" value="HAMP_dom"/>
</dbReference>
<name>X0RI10_9ZZZZ</name>
<dbReference type="CDD" id="cd06225">
    <property type="entry name" value="HAMP"/>
    <property type="match status" value="1"/>
</dbReference>
<proteinExistence type="predicted"/>
<dbReference type="EMBL" id="BARS01007697">
    <property type="protein sequence ID" value="GAF68408.1"/>
    <property type="molecule type" value="Genomic_DNA"/>
</dbReference>
<dbReference type="Gene3D" id="6.10.340.10">
    <property type="match status" value="1"/>
</dbReference>
<keyword evidence="1" id="KW-0472">Membrane</keyword>
<organism evidence="3">
    <name type="scientific">marine sediment metagenome</name>
    <dbReference type="NCBI Taxonomy" id="412755"/>
    <lineage>
        <taxon>unclassified sequences</taxon>
        <taxon>metagenomes</taxon>
        <taxon>ecological metagenomes</taxon>
    </lineage>
</organism>
<feature type="non-terminal residue" evidence="3">
    <location>
        <position position="1"/>
    </location>
</feature>